<proteinExistence type="inferred from homology"/>
<evidence type="ECO:0000256" key="6">
    <source>
        <dbReference type="ARBA" id="ARBA00022801"/>
    </source>
</evidence>
<evidence type="ECO:0000256" key="14">
    <source>
        <dbReference type="SAM" id="SignalP"/>
    </source>
</evidence>
<keyword evidence="6 13" id="KW-0378">Hydrolase</keyword>
<dbReference type="PRINTS" id="PR00756">
    <property type="entry name" value="ALADIPTASE"/>
</dbReference>
<evidence type="ECO:0000256" key="13">
    <source>
        <dbReference type="RuleBase" id="RU364040"/>
    </source>
</evidence>
<keyword evidence="14" id="KW-0732">Signal</keyword>
<accession>A0A1Y6HRT4</accession>
<dbReference type="RefSeq" id="WP_002814266.1">
    <property type="nucleotide sequence ID" value="NZ_CP016830.1"/>
</dbReference>
<feature type="binding site" evidence="10">
    <location>
        <begin position="305"/>
        <end position="309"/>
    </location>
    <ligand>
        <name>substrate</name>
    </ligand>
</feature>
<evidence type="ECO:0000256" key="5">
    <source>
        <dbReference type="ARBA" id="ARBA00022723"/>
    </source>
</evidence>
<evidence type="ECO:0000256" key="9">
    <source>
        <dbReference type="PIRSR" id="PIRSR634016-1"/>
    </source>
</evidence>
<dbReference type="InterPro" id="IPR027268">
    <property type="entry name" value="Peptidase_M4/M1_CTD_sf"/>
</dbReference>
<dbReference type="InterPro" id="IPR034016">
    <property type="entry name" value="M1_APN-typ"/>
</dbReference>
<feature type="active site" description="Proton acceptor" evidence="9">
    <location>
        <position position="342"/>
    </location>
</feature>
<feature type="domain" description="Aminopeptidase N-like N-terminal" evidence="17">
    <location>
        <begin position="49"/>
        <end position="232"/>
    </location>
</feature>
<feature type="binding site" evidence="10">
    <location>
        <position position="169"/>
    </location>
    <ligand>
        <name>substrate</name>
    </ligand>
</feature>
<evidence type="ECO:0000256" key="10">
    <source>
        <dbReference type="PIRSR" id="PIRSR634016-2"/>
    </source>
</evidence>
<dbReference type="GO" id="GO:0043171">
    <property type="term" value="P:peptide catabolic process"/>
    <property type="evidence" value="ECO:0007669"/>
    <property type="project" value="TreeGrafter"/>
</dbReference>
<dbReference type="InterPro" id="IPR042097">
    <property type="entry name" value="Aminopeptidase_N-like_N_sf"/>
</dbReference>
<dbReference type="GO" id="GO:0005737">
    <property type="term" value="C:cytoplasm"/>
    <property type="evidence" value="ECO:0007669"/>
    <property type="project" value="TreeGrafter"/>
</dbReference>
<evidence type="ECO:0000259" key="15">
    <source>
        <dbReference type="Pfam" id="PF01433"/>
    </source>
</evidence>
<dbReference type="AlphaFoldDB" id="A0A1Y6HRT4"/>
<feature type="domain" description="ERAP1-like C-terminal" evidence="16">
    <location>
        <begin position="562"/>
        <end position="869"/>
    </location>
</feature>
<evidence type="ECO:0000259" key="16">
    <source>
        <dbReference type="Pfam" id="PF11838"/>
    </source>
</evidence>
<feature type="domain" description="Peptidase M1 membrane alanine aminopeptidase" evidence="15">
    <location>
        <begin position="267"/>
        <end position="483"/>
    </location>
</feature>
<dbReference type="OrthoDB" id="100605at2"/>
<evidence type="ECO:0000313" key="19">
    <source>
        <dbReference type="Proteomes" id="UP000195953"/>
    </source>
</evidence>
<evidence type="ECO:0000256" key="11">
    <source>
        <dbReference type="PIRSR" id="PIRSR634016-3"/>
    </source>
</evidence>
<dbReference type="InterPro" id="IPR045357">
    <property type="entry name" value="Aminopeptidase_N-like_N"/>
</dbReference>
<feature type="binding site" evidence="10">
    <location>
        <position position="825"/>
    </location>
    <ligand>
        <name>substrate</name>
    </ligand>
</feature>
<dbReference type="EC" id="3.4.11.-" evidence="13"/>
<dbReference type="STRING" id="48664.BER92_13835"/>
<evidence type="ECO:0000256" key="7">
    <source>
        <dbReference type="ARBA" id="ARBA00022833"/>
    </source>
</evidence>
<reference evidence="18 19" key="1">
    <citation type="submission" date="2017-05" db="EMBL/GenBank/DDBJ databases">
        <authorList>
            <person name="Song R."/>
            <person name="Chenine A.L."/>
            <person name="Ruprecht R.M."/>
        </authorList>
    </citation>
    <scope>NUCLEOTIDE SEQUENCE [LARGE SCALE GENOMIC DNA]</scope>
    <source>
        <strain evidence="18">PD5205</strain>
    </source>
</reference>
<dbReference type="CDD" id="cd09601">
    <property type="entry name" value="M1_APN-Q_like"/>
    <property type="match status" value="1"/>
</dbReference>
<sequence>MRQILVTAIALALASTSMAATAQSVAAAPSAVAGSNVQVVTTQLPRTAKPTHYAVEITPHADKMTFDGKVAIDIVVLESTDRIVLQAANLIFARSTLAQRKGAKPQIATVSTDADAQTATFAFDKPLLPGNYVLSIDYSGVINTQANGLFALDYPTPQGQRRALFTQFENSDARRFVPSWDEPNFKATFDLAVNAPAAQMAVSNMPVASSTECANGFKRVAFKTTPKMSTYLLFLSVGDFDRATVKADNGTEIGVIAQKGKVDQASFALESSSDILHGYNEYFGVQYPLPKLDNIAAPGHSQFFGAMENWGAIFTFEKSLLLDPATSDINDKQAVFHVAAHEIAHQWFGNLVTMAWWDDLWLNEGFANWMETRTTRNLHPEWDIDKTGTAFESRAAMRRDSFATTHPVVQHVATVEQASQAFDQITYEKGEAVIGMLEDYVGADHWRAGVRSYIKQNQYSNAVTDALWQQIGAIAPGKQFTQVAHDFTLQPGVPLIKASASCDAGTTTVTLEQGEYTLDRPSKQALRWHVPVVVRGAAGREVRVLVDGTAQVQLPGCDAPALVNAGQKGYFRTLYAPAQFKALGAGFSALPVVDQVGVLMDTDALATVGLQPEADLLTLTAKVPVGASPDLWQVVSSIWADIDALFDGDAKAQTAWRRFALSRLAPEFDALGWDDRKDDSSQTKQLRAALLLDLSAMDDAQVIAEARRRFAAFQADPATLSPELRNTVLGIVARHADAATWDALHAMAKKETSSMIRDQYYALLAKSKDDALAQRALDMALTAEPGATTGARMISAVSSEHPELALDFALAHRQQVDKLIDSTARSRYYPRLGAASGKLETADKIKAYAEQSLAATSRRNAETAITGIQTRVKLRAQQVPQITAWLKARKG</sequence>
<evidence type="ECO:0000256" key="1">
    <source>
        <dbReference type="ARBA" id="ARBA00000098"/>
    </source>
</evidence>
<name>A0A1Y6HRT4_9XANT</name>
<dbReference type="GO" id="GO:0005615">
    <property type="term" value="C:extracellular space"/>
    <property type="evidence" value="ECO:0007669"/>
    <property type="project" value="TreeGrafter"/>
</dbReference>
<comment type="similarity">
    <text evidence="2 13">Belongs to the peptidase M1 family.</text>
</comment>
<evidence type="ECO:0000259" key="17">
    <source>
        <dbReference type="Pfam" id="PF17900"/>
    </source>
</evidence>
<feature type="binding site" evidence="11">
    <location>
        <position position="345"/>
    </location>
    <ligand>
        <name>Zn(2+)</name>
        <dbReference type="ChEBI" id="CHEBI:29105"/>
        <note>catalytic</note>
    </ligand>
</feature>
<keyword evidence="8 13" id="KW-0482">Metalloprotease</keyword>
<keyword evidence="7 11" id="KW-0862">Zinc</keyword>
<dbReference type="Proteomes" id="UP000195953">
    <property type="component" value="Chromosome 1"/>
</dbReference>
<protein>
    <recommendedName>
        <fullName evidence="13">Aminopeptidase</fullName>
        <ecNumber evidence="13">3.4.11.-</ecNumber>
    </recommendedName>
</protein>
<dbReference type="GO" id="GO:0008270">
    <property type="term" value="F:zinc ion binding"/>
    <property type="evidence" value="ECO:0007669"/>
    <property type="project" value="UniProtKB-UniRule"/>
</dbReference>
<dbReference type="PANTHER" id="PTHR11533:SF174">
    <property type="entry name" value="PUROMYCIN-SENSITIVE AMINOPEPTIDASE-RELATED"/>
    <property type="match status" value="1"/>
</dbReference>
<dbReference type="Gene3D" id="2.60.40.1910">
    <property type="match status" value="1"/>
</dbReference>
<dbReference type="KEGG" id="xfr:BER92_13835"/>
<dbReference type="Gene3D" id="1.10.390.10">
    <property type="entry name" value="Neutral Protease Domain 2"/>
    <property type="match status" value="1"/>
</dbReference>
<comment type="cofactor">
    <cofactor evidence="11 13">
        <name>Zn(2+)</name>
        <dbReference type="ChEBI" id="CHEBI:29105"/>
    </cofactor>
    <text evidence="11 13">Binds 1 zinc ion per subunit.</text>
</comment>
<dbReference type="InterPro" id="IPR050344">
    <property type="entry name" value="Peptidase_M1_aminopeptidases"/>
</dbReference>
<dbReference type="eggNOG" id="COG0308">
    <property type="taxonomic scope" value="Bacteria"/>
</dbReference>
<feature type="site" description="Transition state stabilizer" evidence="12">
    <location>
        <position position="427"/>
    </location>
</feature>
<evidence type="ECO:0000256" key="12">
    <source>
        <dbReference type="PIRSR" id="PIRSR634016-4"/>
    </source>
</evidence>
<dbReference type="Gene3D" id="1.25.50.20">
    <property type="match status" value="1"/>
</dbReference>
<dbReference type="PANTHER" id="PTHR11533">
    <property type="entry name" value="PROTEASE M1 ZINC METALLOPROTEASE"/>
    <property type="match status" value="1"/>
</dbReference>
<feature type="signal peptide" evidence="14">
    <location>
        <begin position="1"/>
        <end position="22"/>
    </location>
</feature>
<dbReference type="Pfam" id="PF17900">
    <property type="entry name" value="Peptidase_M1_N"/>
    <property type="match status" value="1"/>
</dbReference>
<comment type="catalytic activity">
    <reaction evidence="1">
        <text>Release of an N-terminal amino acid, Xaa-|-Yaa- from a peptide, amide or arylamide. Xaa is preferably Ala, but may be most amino acids including Pro (slow action). When a terminal hydrophobic residue is followed by a prolyl residue, the two may be released as an intact Xaa-Pro dipeptide.</text>
        <dbReference type="EC" id="3.4.11.2"/>
    </reaction>
</comment>
<keyword evidence="4 13" id="KW-0645">Protease</keyword>
<dbReference type="Pfam" id="PF01433">
    <property type="entry name" value="Peptidase_M1"/>
    <property type="match status" value="1"/>
</dbReference>
<evidence type="ECO:0000256" key="2">
    <source>
        <dbReference type="ARBA" id="ARBA00010136"/>
    </source>
</evidence>
<dbReference type="SUPFAM" id="SSF55486">
    <property type="entry name" value="Metalloproteases ('zincins'), catalytic domain"/>
    <property type="match status" value="1"/>
</dbReference>
<dbReference type="GO" id="GO:0042277">
    <property type="term" value="F:peptide binding"/>
    <property type="evidence" value="ECO:0007669"/>
    <property type="project" value="TreeGrafter"/>
</dbReference>
<dbReference type="InterPro" id="IPR014782">
    <property type="entry name" value="Peptidase_M1_dom"/>
</dbReference>
<dbReference type="GO" id="GO:0016285">
    <property type="term" value="F:alanyl aminopeptidase activity"/>
    <property type="evidence" value="ECO:0007669"/>
    <property type="project" value="UniProtKB-EC"/>
</dbReference>
<gene>
    <name evidence="18" type="ORF">PD5205_02863</name>
</gene>
<evidence type="ECO:0000256" key="8">
    <source>
        <dbReference type="ARBA" id="ARBA00023049"/>
    </source>
</evidence>
<organism evidence="18 19">
    <name type="scientific">Xanthomonas fragariae</name>
    <dbReference type="NCBI Taxonomy" id="48664"/>
    <lineage>
        <taxon>Bacteria</taxon>
        <taxon>Pseudomonadati</taxon>
        <taxon>Pseudomonadota</taxon>
        <taxon>Gammaproteobacteria</taxon>
        <taxon>Lysobacterales</taxon>
        <taxon>Lysobacteraceae</taxon>
        <taxon>Xanthomonas</taxon>
    </lineage>
</organism>
<dbReference type="GO" id="GO:0070006">
    <property type="term" value="F:metalloaminopeptidase activity"/>
    <property type="evidence" value="ECO:0007669"/>
    <property type="project" value="TreeGrafter"/>
</dbReference>
<evidence type="ECO:0000256" key="3">
    <source>
        <dbReference type="ARBA" id="ARBA00022438"/>
    </source>
</evidence>
<dbReference type="Gene3D" id="2.60.40.1730">
    <property type="entry name" value="tricorn interacting facor f3 domain"/>
    <property type="match status" value="1"/>
</dbReference>
<feature type="binding site" evidence="11">
    <location>
        <position position="364"/>
    </location>
    <ligand>
        <name>Zn(2+)</name>
        <dbReference type="ChEBI" id="CHEBI:29105"/>
        <note>catalytic</note>
    </ligand>
</feature>
<dbReference type="InterPro" id="IPR024571">
    <property type="entry name" value="ERAP1-like_C_dom"/>
</dbReference>
<feature type="chain" id="PRO_5010994505" description="Aminopeptidase" evidence="14">
    <location>
        <begin position="23"/>
        <end position="891"/>
    </location>
</feature>
<evidence type="ECO:0000256" key="4">
    <source>
        <dbReference type="ARBA" id="ARBA00022670"/>
    </source>
</evidence>
<feature type="binding site" evidence="11">
    <location>
        <position position="341"/>
    </location>
    <ligand>
        <name>Zn(2+)</name>
        <dbReference type="ChEBI" id="CHEBI:29105"/>
        <note>catalytic</note>
    </ligand>
</feature>
<keyword evidence="5 11" id="KW-0479">Metal-binding</keyword>
<dbReference type="FunFam" id="1.10.390.10:FF:000006">
    <property type="entry name" value="Puromycin-sensitive aminopeptidase"/>
    <property type="match status" value="1"/>
</dbReference>
<dbReference type="Pfam" id="PF11838">
    <property type="entry name" value="ERAP1_C"/>
    <property type="match status" value="1"/>
</dbReference>
<dbReference type="SUPFAM" id="SSF63737">
    <property type="entry name" value="Leukotriene A4 hydrolase N-terminal domain"/>
    <property type="match status" value="1"/>
</dbReference>
<evidence type="ECO:0000313" key="18">
    <source>
        <dbReference type="EMBL" id="SMR04153.1"/>
    </source>
</evidence>
<dbReference type="GO" id="GO:0006508">
    <property type="term" value="P:proteolysis"/>
    <property type="evidence" value="ECO:0007669"/>
    <property type="project" value="UniProtKB-KW"/>
</dbReference>
<dbReference type="GO" id="GO:0016020">
    <property type="term" value="C:membrane"/>
    <property type="evidence" value="ECO:0007669"/>
    <property type="project" value="TreeGrafter"/>
</dbReference>
<keyword evidence="3 13" id="KW-0031">Aminopeptidase</keyword>
<dbReference type="EMBL" id="LT853885">
    <property type="protein sequence ID" value="SMR04153.1"/>
    <property type="molecule type" value="Genomic_DNA"/>
</dbReference>
<dbReference type="InterPro" id="IPR001930">
    <property type="entry name" value="Peptidase_M1"/>
</dbReference>